<reference evidence="3" key="1">
    <citation type="submission" date="2023-04" db="EMBL/GenBank/DDBJ databases">
        <title>Phytophthora fragariaefolia NBRC 109709.</title>
        <authorList>
            <person name="Ichikawa N."/>
            <person name="Sato H."/>
            <person name="Tonouchi N."/>
        </authorList>
    </citation>
    <scope>NUCLEOTIDE SEQUENCE</scope>
    <source>
        <strain evidence="3">NBRC 109709</strain>
    </source>
</reference>
<feature type="compositionally biased region" description="Pro residues" evidence="2">
    <location>
        <begin position="1"/>
        <end position="13"/>
    </location>
</feature>
<keyword evidence="1" id="KW-0175">Coiled coil</keyword>
<evidence type="ECO:0000256" key="2">
    <source>
        <dbReference type="SAM" id="MobiDB-lite"/>
    </source>
</evidence>
<feature type="coiled-coil region" evidence="1">
    <location>
        <begin position="238"/>
        <end position="279"/>
    </location>
</feature>
<dbReference type="AlphaFoldDB" id="A0A9W6X7K2"/>
<feature type="region of interest" description="Disordered" evidence="2">
    <location>
        <begin position="280"/>
        <end position="316"/>
    </location>
</feature>
<sequence length="1125" mass="124761">MSTPPTRPLPPPKAGDHDPILLSPLMTLMPTGYRNIQPFQKGKGWHTNGRTARHRAASTQASDGAYTDQHGSVSGKEGGVVFPLLPGHELLRPGTQGPDASAVEGASSSSGDQVDDRQEKDEAATVISPRAPSTPPTNGAPRRPSRGDIRTSTTGGSFRTRALSGSPSSTSRPTSPATISGDENLKRRASQDDKTIPGPDPVIMQQLWQEYAARSHAANRQIDTAAYHEKMHRRYGEQRVLKARIVQLEQALELMELERNQARAQADNTAKQLELLAQDRELSESGPTSPTLKAVRSSVFKLPQGGEPATAEEKSYRERSFALERALSQAKISLASLQEQLRQQTAQATEKTQVLEAQLLLERNTSLELARQLREVSAGFKHASAELVEARVALEREQQRSQEVIEQARLQNAQLLSDTRRAQLESRLKLAVRSLGREALRQKMEALMRRTLRAEHNMRVAQLETERVCRERDAMHEQLEQVLSSHALKYHSLGAAGGVPGILKRSTQLTNGSRMVSDQLLVLQILYEEAEEPEDPDDGFSVHFVAYEPRSAQDDFLTFRLRDIERLVPNHDSFLAQHSVRRLERLEALAELLLDHVHAGYKNGHLVLSETSGPEAASRLPREQLLAQQEHHQTQQTTVYRGTRYLSFVGSHRDEPVLVELDVTEAFSAATSQVWWLEIRAALLGWEGDYDGEALITKVDLRKLLTFCSTFASYRPSQNHNGNDDAELFAVHEALLEPLFDSLRVVLCIGGKVKLEVVGIKDESRPSTSIEQQNRRRRLSVENQSTSYEELEEDDAESNQRKTTIPSTLTYQCVVNVGEVFYCVRLQELWDGELVLDITMDDPETQQHFHRVLHESQLVILTERLVQDGALDDWEYDDHDDFERRKTAALQVKYGLASELHRPLCKLVKSNIQPILPHPSQLNNNKAPTDDGSISLGDLFGGKENAESSSKVGEYETCVMVLDASAYASLGLHHDREVHVITASRSVLSDEHAVHQAIKDVLGSGQAGGSAAMQVRRQRTGIRFQGTAGFCLVQTASAKLEYCGDVAVFDVLSLISDHDGPNYLPLVLVVEDPTIDTSPLQQVFDALGIGEDSLEFAGNVLVSSRTVSRAEDRSEREATGISAPP</sequence>
<name>A0A9W6X7K2_9STRA</name>
<evidence type="ECO:0000256" key="1">
    <source>
        <dbReference type="SAM" id="Coils"/>
    </source>
</evidence>
<dbReference type="Proteomes" id="UP001165121">
    <property type="component" value="Unassembled WGS sequence"/>
</dbReference>
<feature type="region of interest" description="Disordered" evidence="2">
    <location>
        <begin position="37"/>
        <end position="200"/>
    </location>
</feature>
<protein>
    <submittedName>
        <fullName evidence="3">Unnamed protein product</fullName>
    </submittedName>
</protein>
<gene>
    <name evidence="3" type="ORF">Pfra01_000815400</name>
</gene>
<evidence type="ECO:0000313" key="3">
    <source>
        <dbReference type="EMBL" id="GMF33200.1"/>
    </source>
</evidence>
<dbReference type="EMBL" id="BSXT01000730">
    <property type="protein sequence ID" value="GMF33200.1"/>
    <property type="molecule type" value="Genomic_DNA"/>
</dbReference>
<feature type="coiled-coil region" evidence="1">
    <location>
        <begin position="327"/>
        <end position="457"/>
    </location>
</feature>
<feature type="region of interest" description="Disordered" evidence="2">
    <location>
        <begin position="766"/>
        <end position="801"/>
    </location>
</feature>
<proteinExistence type="predicted"/>
<dbReference type="OrthoDB" id="64941at2759"/>
<feature type="compositionally biased region" description="Basic and acidic residues" evidence="2">
    <location>
        <begin position="114"/>
        <end position="123"/>
    </location>
</feature>
<keyword evidence="4" id="KW-1185">Reference proteome</keyword>
<feature type="compositionally biased region" description="Low complexity" evidence="2">
    <location>
        <begin position="150"/>
        <end position="180"/>
    </location>
</feature>
<evidence type="ECO:0000313" key="4">
    <source>
        <dbReference type="Proteomes" id="UP001165121"/>
    </source>
</evidence>
<organism evidence="3 4">
    <name type="scientific">Phytophthora fragariaefolia</name>
    <dbReference type="NCBI Taxonomy" id="1490495"/>
    <lineage>
        <taxon>Eukaryota</taxon>
        <taxon>Sar</taxon>
        <taxon>Stramenopiles</taxon>
        <taxon>Oomycota</taxon>
        <taxon>Peronosporomycetes</taxon>
        <taxon>Peronosporales</taxon>
        <taxon>Peronosporaceae</taxon>
        <taxon>Phytophthora</taxon>
    </lineage>
</organism>
<feature type="region of interest" description="Disordered" evidence="2">
    <location>
        <begin position="1"/>
        <end position="21"/>
    </location>
</feature>
<accession>A0A9W6X7K2</accession>
<feature type="compositionally biased region" description="Basic and acidic residues" evidence="2">
    <location>
        <begin position="183"/>
        <end position="195"/>
    </location>
</feature>
<comment type="caution">
    <text evidence="3">The sequence shown here is derived from an EMBL/GenBank/DDBJ whole genome shotgun (WGS) entry which is preliminary data.</text>
</comment>
<feature type="compositionally biased region" description="Low complexity" evidence="2">
    <location>
        <begin position="100"/>
        <end position="111"/>
    </location>
</feature>